<sequence length="129" mass="14138">MLELTYPATIKVDEDGRCLVSFPGVYGATTDGANKQEALNEAPDCLAEAISATMYANEDLPLPGSKKRGQILIALPAPLASKALLYSALREQKHSNTWLAKQLDVNEKEVRRMLDPYHATKLPRVSEAL</sequence>
<reference evidence="1" key="1">
    <citation type="submission" date="2018-06" db="EMBL/GenBank/DDBJ databases">
        <authorList>
            <person name="Zhirakovskaya E."/>
        </authorList>
    </citation>
    <scope>NUCLEOTIDE SEQUENCE</scope>
</reference>
<dbReference type="EMBL" id="UOFD01000058">
    <property type="protein sequence ID" value="VAW53210.1"/>
    <property type="molecule type" value="Genomic_DNA"/>
</dbReference>
<protein>
    <recommendedName>
        <fullName evidence="2">HicB-like antitoxin of toxin-antitoxin system domain-containing protein</fullName>
    </recommendedName>
</protein>
<evidence type="ECO:0000313" key="1">
    <source>
        <dbReference type="EMBL" id="VAW53210.1"/>
    </source>
</evidence>
<dbReference type="AlphaFoldDB" id="A0A3B0WL05"/>
<proteinExistence type="predicted"/>
<dbReference type="SUPFAM" id="SSF143100">
    <property type="entry name" value="TTHA1013/TTHA0281-like"/>
    <property type="match status" value="1"/>
</dbReference>
<gene>
    <name evidence="1" type="ORF">MNBD_GAMMA06-2002</name>
</gene>
<evidence type="ECO:0008006" key="2">
    <source>
        <dbReference type="Google" id="ProtNLM"/>
    </source>
</evidence>
<accession>A0A3B0WL05</accession>
<dbReference type="InterPro" id="IPR035069">
    <property type="entry name" value="TTHA1013/TTHA0281-like"/>
</dbReference>
<organism evidence="1">
    <name type="scientific">hydrothermal vent metagenome</name>
    <dbReference type="NCBI Taxonomy" id="652676"/>
    <lineage>
        <taxon>unclassified sequences</taxon>
        <taxon>metagenomes</taxon>
        <taxon>ecological metagenomes</taxon>
    </lineage>
</organism>
<name>A0A3B0WL05_9ZZZZ</name>
<feature type="non-terminal residue" evidence="1">
    <location>
        <position position="129"/>
    </location>
</feature>
<dbReference type="Gene3D" id="3.30.160.250">
    <property type="match status" value="1"/>
</dbReference>